<proteinExistence type="predicted"/>
<feature type="chain" id="PRO_5043441098" evidence="1">
    <location>
        <begin position="21"/>
        <end position="59"/>
    </location>
</feature>
<sequence>MQFSKLLMVVVGLAVTGSTADCIRKPKSEACGLQRPIDCGGVPGTDKRKCCEAVIGCQN</sequence>
<protein>
    <submittedName>
        <fullName evidence="2">Uncharacterized protein</fullName>
    </submittedName>
</protein>
<evidence type="ECO:0000313" key="3">
    <source>
        <dbReference type="Proteomes" id="UP001392437"/>
    </source>
</evidence>
<comment type="caution">
    <text evidence="2">The sequence shown here is derived from an EMBL/GenBank/DDBJ whole genome shotgun (WGS) entry which is preliminary data.</text>
</comment>
<name>A0AAW0R9I9_9PEZI</name>
<organism evidence="2 3">
    <name type="scientific">Apiospora kogelbergensis</name>
    <dbReference type="NCBI Taxonomy" id="1337665"/>
    <lineage>
        <taxon>Eukaryota</taxon>
        <taxon>Fungi</taxon>
        <taxon>Dikarya</taxon>
        <taxon>Ascomycota</taxon>
        <taxon>Pezizomycotina</taxon>
        <taxon>Sordariomycetes</taxon>
        <taxon>Xylariomycetidae</taxon>
        <taxon>Amphisphaeriales</taxon>
        <taxon>Apiosporaceae</taxon>
        <taxon>Apiospora</taxon>
    </lineage>
</organism>
<dbReference type="EMBL" id="JAQQWP010000002">
    <property type="protein sequence ID" value="KAK8130554.1"/>
    <property type="molecule type" value="Genomic_DNA"/>
</dbReference>
<keyword evidence="1" id="KW-0732">Signal</keyword>
<evidence type="ECO:0000313" key="2">
    <source>
        <dbReference type="EMBL" id="KAK8130554.1"/>
    </source>
</evidence>
<accession>A0AAW0R9I9</accession>
<evidence type="ECO:0000256" key="1">
    <source>
        <dbReference type="SAM" id="SignalP"/>
    </source>
</evidence>
<gene>
    <name evidence="2" type="ORF">PG999_002934</name>
</gene>
<feature type="signal peptide" evidence="1">
    <location>
        <begin position="1"/>
        <end position="20"/>
    </location>
</feature>
<dbReference type="AlphaFoldDB" id="A0AAW0R9I9"/>
<keyword evidence="3" id="KW-1185">Reference proteome</keyword>
<dbReference type="Proteomes" id="UP001392437">
    <property type="component" value="Unassembled WGS sequence"/>
</dbReference>
<reference evidence="2 3" key="1">
    <citation type="submission" date="2023-01" db="EMBL/GenBank/DDBJ databases">
        <title>Analysis of 21 Apiospora genomes using comparative genomics revels a genus with tremendous synthesis potential of carbohydrate active enzymes and secondary metabolites.</title>
        <authorList>
            <person name="Sorensen T."/>
        </authorList>
    </citation>
    <scope>NUCLEOTIDE SEQUENCE [LARGE SCALE GENOMIC DNA]</scope>
    <source>
        <strain evidence="2 3">CBS 117206</strain>
    </source>
</reference>